<keyword evidence="5" id="KW-1175">Viral attachment to host cell pilus</keyword>
<comment type="similarity">
    <text evidence="7">Belongs to the Leviviricetes maturation protein family.</text>
</comment>
<keyword evidence="4" id="KW-0946">Virion</keyword>
<evidence type="ECO:0000256" key="3">
    <source>
        <dbReference type="ARBA" id="ARBA00022804"/>
    </source>
</evidence>
<keyword evidence="3" id="KW-1161">Viral attachment to host cell</keyword>
<evidence type="ECO:0000256" key="2">
    <source>
        <dbReference type="ARBA" id="ARBA00022581"/>
    </source>
</evidence>
<reference evidence="8" key="1">
    <citation type="submission" date="2021-05" db="EMBL/GenBank/DDBJ databases">
        <authorList>
            <person name="Chen Y.-M."/>
            <person name="Zhang Y.-Z."/>
        </authorList>
    </citation>
    <scope>NUCLEOTIDE SEQUENCE</scope>
    <source>
        <strain evidence="8">119-k141_45412</strain>
    </source>
</reference>
<accession>A0ABY3SSK8</accession>
<sequence>MQNVHVRHSTNHNKACEHKVESTHVYNGVGDIKDYSVTTESRAPLVKGDRVHALPYWSQVSEVNRPSVPLTIEWWTGGEDWWPWPPCEKNKKLYTSHRTLSIQSQWFVDPPPLALPAYDAGLFQGLQALADTKALGNARRALANLPMIFAERRETLQMVGKRVANLTKAMHSLQTRSLAEYRKALPKNRRAVARRIANDHLEVVFGWLPAISEIEGLCEFISSDDTGFIRSRGVQAERRENGISRTRVPMLPNGMGDAYAQGRTPCRVFDKGYEAQIYSVRTALRYKLQTQLVGDLYALGFDPVGTAFDMVPLSFISGWISNFDYWVRTLTPAIGLEFETGSRNFRRVKAYGLQTTVVPHESVYSSFGGTKALADGRIQRDDRYVLTKEPEAELRWDVDVGLFEVTAAISIMIQRYLKPLQRVIRVKPFRYRGPRSRNLPPIRYSRV</sequence>
<evidence type="ECO:0000256" key="6">
    <source>
        <dbReference type="ARBA" id="ARBA00023296"/>
    </source>
</evidence>
<reference evidence="8" key="2">
    <citation type="journal article" date="2022" name="Nat. Microbiol.">
        <title>RNA viromes from terrestrial sites across China expand environmental viral diversity.</title>
        <authorList>
            <person name="Chiapello M."/>
            <person name="Rodriguez-Romero J."/>
            <person name="Ayllon M.A."/>
            <person name="Turina M."/>
        </authorList>
    </citation>
    <scope>NUCLEOTIDE SEQUENCE</scope>
    <source>
        <strain evidence="8">119-k141_45412</strain>
    </source>
</reference>
<dbReference type="InterPro" id="IPR005563">
    <property type="entry name" value="A_protein"/>
</dbReference>
<evidence type="ECO:0000256" key="4">
    <source>
        <dbReference type="ARBA" id="ARBA00022844"/>
    </source>
</evidence>
<dbReference type="Proteomes" id="UP001058036">
    <property type="component" value="Segment"/>
</dbReference>
<comment type="subcellular location">
    <subcellularLocation>
        <location evidence="1">Virion</location>
    </subcellularLocation>
</comment>
<name>A0ABY3SSK8_9VIRU</name>
<evidence type="ECO:0000313" key="8">
    <source>
        <dbReference type="EMBL" id="UJQ85637.1"/>
    </source>
</evidence>
<proteinExistence type="inferred from homology"/>
<keyword evidence="2" id="KW-0945">Host-virus interaction</keyword>
<keyword evidence="6" id="KW-1160">Virus entry into host cell</keyword>
<protein>
    <submittedName>
        <fullName evidence="8">Maturation protein</fullName>
    </submittedName>
</protein>
<dbReference type="Pfam" id="PF03863">
    <property type="entry name" value="Phage_mat-A"/>
    <property type="match status" value="1"/>
</dbReference>
<dbReference type="EMBL" id="MZ679731">
    <property type="protein sequence ID" value="UJQ85637.1"/>
    <property type="molecule type" value="Genomic_RNA"/>
</dbReference>
<evidence type="ECO:0000256" key="1">
    <source>
        <dbReference type="ARBA" id="ARBA00004328"/>
    </source>
</evidence>
<organism evidence="8 9">
    <name type="scientific">Leviviridae sp</name>
    <dbReference type="NCBI Taxonomy" id="2027243"/>
    <lineage>
        <taxon>Viruses</taxon>
        <taxon>Riboviria</taxon>
        <taxon>Orthornavirae</taxon>
        <taxon>Lenarviricota</taxon>
        <taxon>Leviviricetes</taxon>
        <taxon>Norzivirales</taxon>
        <taxon>Fiersviridae</taxon>
    </lineage>
</organism>
<evidence type="ECO:0000313" key="9">
    <source>
        <dbReference type="Proteomes" id="UP001058036"/>
    </source>
</evidence>
<evidence type="ECO:0000256" key="7">
    <source>
        <dbReference type="ARBA" id="ARBA00035110"/>
    </source>
</evidence>
<keyword evidence="9" id="KW-1185">Reference proteome</keyword>
<evidence type="ECO:0000256" key="5">
    <source>
        <dbReference type="ARBA" id="ARBA00023104"/>
    </source>
</evidence>